<evidence type="ECO:0000256" key="3">
    <source>
        <dbReference type="SAM" id="MobiDB-lite"/>
    </source>
</evidence>
<organism evidence="5 6">
    <name type="scientific">Torulaspora globosa</name>
    <dbReference type="NCBI Taxonomy" id="48254"/>
    <lineage>
        <taxon>Eukaryota</taxon>
        <taxon>Fungi</taxon>
        <taxon>Dikarya</taxon>
        <taxon>Ascomycota</taxon>
        <taxon>Saccharomycotina</taxon>
        <taxon>Saccharomycetes</taxon>
        <taxon>Saccharomycetales</taxon>
        <taxon>Saccharomycetaceae</taxon>
        <taxon>Torulaspora</taxon>
    </lineage>
</organism>
<dbReference type="CDD" id="cd11887">
    <property type="entry name" value="SH3_Bbc1"/>
    <property type="match status" value="1"/>
</dbReference>
<dbReference type="SMART" id="SM00326">
    <property type="entry name" value="SH3"/>
    <property type="match status" value="1"/>
</dbReference>
<feature type="compositionally biased region" description="Pro residues" evidence="3">
    <location>
        <begin position="665"/>
        <end position="674"/>
    </location>
</feature>
<feature type="region of interest" description="Disordered" evidence="3">
    <location>
        <begin position="177"/>
        <end position="469"/>
    </location>
</feature>
<dbReference type="SUPFAM" id="SSF50044">
    <property type="entry name" value="SH3-domain"/>
    <property type="match status" value="1"/>
</dbReference>
<dbReference type="Pfam" id="PF25459">
    <property type="entry name" value="AIM3_BBC1_C"/>
    <property type="match status" value="1"/>
</dbReference>
<dbReference type="EMBL" id="CP059271">
    <property type="protein sequence ID" value="QLQ81120.1"/>
    <property type="molecule type" value="Genomic_DNA"/>
</dbReference>
<dbReference type="InterPro" id="IPR036028">
    <property type="entry name" value="SH3-like_dom_sf"/>
</dbReference>
<feature type="compositionally biased region" description="Basic and acidic residues" evidence="3">
    <location>
        <begin position="180"/>
        <end position="210"/>
    </location>
</feature>
<evidence type="ECO:0000313" key="5">
    <source>
        <dbReference type="EMBL" id="QLQ81120.1"/>
    </source>
</evidence>
<protein>
    <recommendedName>
        <fullName evidence="4">SH3 domain-containing protein</fullName>
    </recommendedName>
</protein>
<dbReference type="PANTHER" id="PTHR46026:SF1">
    <property type="entry name" value="RHO-TYPE GUANINE NUCLEOTIDE EXCHANGE FACTOR, ISOFORM F"/>
    <property type="match status" value="1"/>
</dbReference>
<feature type="region of interest" description="Disordered" evidence="3">
    <location>
        <begin position="488"/>
        <end position="716"/>
    </location>
</feature>
<feature type="compositionally biased region" description="Polar residues" evidence="3">
    <location>
        <begin position="434"/>
        <end position="453"/>
    </location>
</feature>
<feature type="compositionally biased region" description="Basic and acidic residues" evidence="3">
    <location>
        <begin position="678"/>
        <end position="690"/>
    </location>
</feature>
<keyword evidence="6" id="KW-1185">Reference proteome</keyword>
<accession>A0A7H9HUT1</accession>
<sequence>MSEPETPFEVVAHYAFKSEHEDDLNFDKDQIITVTSVEDDEWYFGEYVDRDGNVLEGIFPKNFVALKSKGVKEQDIHEEEEFVDAKSVESPTVDKRRSVFDQDEVAPMPRANEFFDYEAIPVKKREPPIVQEAEKPKVPQPVNRTMAEGDLGDSGSAETGIPKVSLKERIALLQEQQRLQAERERELELKRSEEVHAEEKERQEHVKEANDETTTINSDLVADTGDEFPDKGKDDATDLPLDEQAVPKDQSAQHNDEEHEKEASEEEEDSEEARRAALRDRMAKLAGAGRFGGPASFNPFGMPAGGPTVSTGTKKEKHAKQEPETESMIPQAIPVMPFADPNAAAFLTKKPRRKSESSDESSNESPKQTVAVPKVSTRGEQTLDPSALNTPGFDADEEEAGEQGAYFGEDLIAPTHDVKTTEGNEGIVTDMPPSGSTEGYQSSDDSRCASTDNIEPALPAFEPLIVPTPNISNLKDEEKAVLNSIGPEIDLPLDDIPPNVPIGEKLAPEVPKSAEIPLDHSPDGTSVQVPPPPPVPGVDMSQIKPSVKPPISAVPPLPSDLEIKTPHPPHLRRNSLEGKGEQVPPSSRDVPAAPMPSQPQMGNAKRAPPPPPPPAPAPVPSASTELGSILSGPPPPPPAVPSVPAVGPPLPERALPLHPLSTAAPPVPIPPAPPAVAKTERSDYPRHEPMSPEGPPPIANPPPPPITSLRRRTTTGDALEAAHESSVEFDPTDLWWLHKTAPNKLFSPKSNYLMEVDDHLIKKRLSQNIMVRDFYFLFEDYSQLHLSLTYDIDNPQDTVQSTQRFVALKHNFELLSTFSEKYGSYIMQSASEMIQSQNPDFIDSILSHLSKDIIMPIESRTYGVALLSYKAGQALDLEALRSIRAGDILVIRKGKFETHRKLGPKEVIKVGMESLPHTAVVTEYDHTKNKLRVIEQKDGKITQTGYRLEHMKTGKLKIFRVIGRDYVGW</sequence>
<feature type="compositionally biased region" description="Basic and acidic residues" evidence="3">
    <location>
        <begin position="126"/>
        <end position="137"/>
    </location>
</feature>
<evidence type="ECO:0000256" key="2">
    <source>
        <dbReference type="PROSITE-ProRule" id="PRU00192"/>
    </source>
</evidence>
<reference evidence="5 6" key="1">
    <citation type="submission" date="2020-06" db="EMBL/GenBank/DDBJ databases">
        <title>The yeast mating-type switching endonuclease HO is a domesticated member of an unorthodox homing genetic element family.</title>
        <authorList>
            <person name="Coughlan A.Y."/>
            <person name="Lombardi L."/>
            <person name="Braun-Galleani S."/>
            <person name="Martos A.R."/>
            <person name="Galeote V."/>
            <person name="Bigey F."/>
            <person name="Dequin S."/>
            <person name="Byrne K.P."/>
            <person name="Wolfe K.H."/>
        </authorList>
    </citation>
    <scope>NUCLEOTIDE SEQUENCE [LARGE SCALE GENOMIC DNA]</scope>
    <source>
        <strain evidence="5 6">CBS2947</strain>
    </source>
</reference>
<dbReference type="Proteomes" id="UP000510647">
    <property type="component" value="Chromosome 5"/>
</dbReference>
<feature type="compositionally biased region" description="Pro residues" evidence="3">
    <location>
        <begin position="607"/>
        <end position="619"/>
    </location>
</feature>
<keyword evidence="1 2" id="KW-0728">SH3 domain</keyword>
<dbReference type="InterPro" id="IPR001452">
    <property type="entry name" value="SH3_domain"/>
</dbReference>
<dbReference type="InterPro" id="IPR057402">
    <property type="entry name" value="AIM3_BBC1_C"/>
</dbReference>
<dbReference type="Gene3D" id="2.30.30.40">
    <property type="entry name" value="SH3 Domains"/>
    <property type="match status" value="1"/>
</dbReference>
<feature type="domain" description="SH3" evidence="4">
    <location>
        <begin position="5"/>
        <end position="69"/>
    </location>
</feature>
<feature type="compositionally biased region" description="Pro residues" evidence="3">
    <location>
        <begin position="692"/>
        <end position="706"/>
    </location>
</feature>
<feature type="compositionally biased region" description="Basic and acidic residues" evidence="3">
    <location>
        <begin position="272"/>
        <end position="283"/>
    </location>
</feature>
<feature type="compositionally biased region" description="Polar residues" evidence="3">
    <location>
        <begin position="378"/>
        <end position="389"/>
    </location>
</feature>
<evidence type="ECO:0000259" key="4">
    <source>
        <dbReference type="PROSITE" id="PS50002"/>
    </source>
</evidence>
<gene>
    <name evidence="5" type="ORF">HG537_0E04750</name>
</gene>
<dbReference type="PROSITE" id="PS50002">
    <property type="entry name" value="SH3"/>
    <property type="match status" value="1"/>
</dbReference>
<dbReference type="InterPro" id="IPR035552">
    <property type="entry name" value="Mti1_SH3"/>
</dbReference>
<name>A0A7H9HUT1_9SACH</name>
<feature type="region of interest" description="Disordered" evidence="3">
    <location>
        <begin position="126"/>
        <end position="162"/>
    </location>
</feature>
<dbReference type="AlphaFoldDB" id="A0A7H9HUT1"/>
<dbReference type="FunFam" id="2.30.30.40:FF:000316">
    <property type="entry name" value="Myosin tail region-interacting protein MTI1"/>
    <property type="match status" value="1"/>
</dbReference>
<evidence type="ECO:0000313" key="6">
    <source>
        <dbReference type="Proteomes" id="UP000510647"/>
    </source>
</evidence>
<proteinExistence type="predicted"/>
<dbReference type="PANTHER" id="PTHR46026">
    <property type="entry name" value="RHO-TYPE GUANINE NUCLEOTIDE EXCHANGE FACTOR, ISOFORM F"/>
    <property type="match status" value="1"/>
</dbReference>
<dbReference type="Pfam" id="PF00018">
    <property type="entry name" value="SH3_1"/>
    <property type="match status" value="1"/>
</dbReference>
<feature type="compositionally biased region" description="Pro residues" evidence="3">
    <location>
        <begin position="632"/>
        <end position="651"/>
    </location>
</feature>
<dbReference type="OrthoDB" id="207120at2759"/>
<evidence type="ECO:0000256" key="1">
    <source>
        <dbReference type="ARBA" id="ARBA00022443"/>
    </source>
</evidence>